<proteinExistence type="inferred from homology"/>
<dbReference type="SUPFAM" id="SSF48452">
    <property type="entry name" value="TPR-like"/>
    <property type="match status" value="1"/>
</dbReference>
<protein>
    <submittedName>
        <fullName evidence="8">RagB/SusD family nutrient uptake outer membrane protein</fullName>
    </submittedName>
</protein>
<keyword evidence="3" id="KW-0732">Signal</keyword>
<evidence type="ECO:0000259" key="6">
    <source>
        <dbReference type="Pfam" id="PF07980"/>
    </source>
</evidence>
<dbReference type="InterPro" id="IPR011990">
    <property type="entry name" value="TPR-like_helical_dom_sf"/>
</dbReference>
<feature type="domain" description="SusD-like N-terminal" evidence="7">
    <location>
        <begin position="87"/>
        <end position="205"/>
    </location>
</feature>
<dbReference type="Pfam" id="PF07980">
    <property type="entry name" value="SusD_RagB"/>
    <property type="match status" value="1"/>
</dbReference>
<gene>
    <name evidence="8" type="ORF">DLD77_10355</name>
</gene>
<evidence type="ECO:0000313" key="9">
    <source>
        <dbReference type="Proteomes" id="UP000246099"/>
    </source>
</evidence>
<name>A0ABM6WDA6_9BACT</name>
<evidence type="ECO:0000256" key="4">
    <source>
        <dbReference type="ARBA" id="ARBA00023136"/>
    </source>
</evidence>
<sequence>MKHTYIFCALLSVLIMPGCKSDMDFLTEKPATFYTIDNAFSSSAQIDQELVSIYSQLRDLWANPSEEGWIFVFRGNGTDMFDVPSIRRGNTFNNYGNINPDNGTFNNFYSTWYQLIGKANLALWSAELSNITWASPADKAYAVAQARFFRAFAYRNLGEIFGGVPIVTEPVSTPQFNFKRSTRVETYQFAIDELLAIENDLPVTTDKGGRLVRGAAQHNLCELYLALGTQLAADGRAADANAAFTKSIEFGNKVIDGGTYSLMKTRFGSRATEAQGNVYWDLFQERNVNYQDGNKECIWALQIDYAAYRAEDGKSKLPYSRTYSPVFRDGAKDHLTGTAEDVGGRGISQIMPTMYTRDEIYAGVWADDMRNSDIVFRRIFNGNVPSSPYFGQPVPWSVMYNGSADATTNMNNRSLCYPVSCKIATDKYTGLADGENMSNLFRDDYFIRLSETILLRAEAKQRSGDKNGAAADVNLLRERAQCGYMVTAADMDDKFNLILDERARELVYEECRWNTLLRMGGTIAVERIRKYAYWPEAAATLSFNYNLWPIPQTVIDTNKDEPLAQNEGWNR</sequence>
<dbReference type="Proteomes" id="UP000246099">
    <property type="component" value="Chromosome"/>
</dbReference>
<evidence type="ECO:0000259" key="7">
    <source>
        <dbReference type="Pfam" id="PF14322"/>
    </source>
</evidence>
<dbReference type="RefSeq" id="WP_119078273.1">
    <property type="nucleotide sequence ID" value="NZ_CP029600.1"/>
</dbReference>
<feature type="domain" description="RagB/SusD" evidence="6">
    <location>
        <begin position="401"/>
        <end position="569"/>
    </location>
</feature>
<accession>A0ABM6WDA6</accession>
<comment type="similarity">
    <text evidence="2">Belongs to the SusD family.</text>
</comment>
<evidence type="ECO:0000256" key="2">
    <source>
        <dbReference type="ARBA" id="ARBA00006275"/>
    </source>
</evidence>
<keyword evidence="4" id="KW-0472">Membrane</keyword>
<keyword evidence="5" id="KW-0998">Cell outer membrane</keyword>
<comment type="subcellular location">
    <subcellularLocation>
        <location evidence="1">Cell outer membrane</location>
    </subcellularLocation>
</comment>
<reference evidence="8 9" key="1">
    <citation type="submission" date="2018-05" db="EMBL/GenBank/DDBJ databases">
        <title>Chitinophaga sp. nov., isolated from rhizosphere soil of Alhagi.</title>
        <authorList>
            <person name="Liu Y."/>
        </authorList>
    </citation>
    <scope>NUCLEOTIDE SEQUENCE [LARGE SCALE GENOMIC DNA]</scope>
    <source>
        <strain evidence="8 9">T22</strain>
    </source>
</reference>
<evidence type="ECO:0000313" key="8">
    <source>
        <dbReference type="EMBL" id="AWO02068.1"/>
    </source>
</evidence>
<dbReference type="Gene3D" id="1.25.40.390">
    <property type="match status" value="1"/>
</dbReference>
<dbReference type="Pfam" id="PF14322">
    <property type="entry name" value="SusD-like_3"/>
    <property type="match status" value="1"/>
</dbReference>
<evidence type="ECO:0000256" key="5">
    <source>
        <dbReference type="ARBA" id="ARBA00023237"/>
    </source>
</evidence>
<dbReference type="InterPro" id="IPR033985">
    <property type="entry name" value="SusD-like_N"/>
</dbReference>
<dbReference type="EMBL" id="CP029600">
    <property type="protein sequence ID" value="AWO02068.1"/>
    <property type="molecule type" value="Genomic_DNA"/>
</dbReference>
<organism evidence="8 9">
    <name type="scientific">Chitinophaga alhagiae</name>
    <dbReference type="NCBI Taxonomy" id="2203219"/>
    <lineage>
        <taxon>Bacteria</taxon>
        <taxon>Pseudomonadati</taxon>
        <taxon>Bacteroidota</taxon>
        <taxon>Chitinophagia</taxon>
        <taxon>Chitinophagales</taxon>
        <taxon>Chitinophagaceae</taxon>
        <taxon>Chitinophaga</taxon>
    </lineage>
</organism>
<keyword evidence="9" id="KW-1185">Reference proteome</keyword>
<evidence type="ECO:0000256" key="1">
    <source>
        <dbReference type="ARBA" id="ARBA00004442"/>
    </source>
</evidence>
<evidence type="ECO:0000256" key="3">
    <source>
        <dbReference type="ARBA" id="ARBA00022729"/>
    </source>
</evidence>
<dbReference type="InterPro" id="IPR012944">
    <property type="entry name" value="SusD_RagB_dom"/>
</dbReference>